<accession>A0A0C5VTN2</accession>
<organism evidence="1 2">
    <name type="scientific">Gynuella sunshinyii YC6258</name>
    <dbReference type="NCBI Taxonomy" id="1445510"/>
    <lineage>
        <taxon>Bacteria</taxon>
        <taxon>Pseudomonadati</taxon>
        <taxon>Pseudomonadota</taxon>
        <taxon>Gammaproteobacteria</taxon>
        <taxon>Oceanospirillales</taxon>
        <taxon>Saccharospirillaceae</taxon>
        <taxon>Gynuella</taxon>
    </lineage>
</organism>
<gene>
    <name evidence="1" type="ORF">YC6258_01631</name>
</gene>
<proteinExistence type="predicted"/>
<dbReference type="HOGENOM" id="CLU_1701781_0_0_6"/>
<dbReference type="AlphaFoldDB" id="A0A0C5VTN2"/>
<dbReference type="OrthoDB" id="5881532at2"/>
<name>A0A0C5VTN2_9GAMM</name>
<keyword evidence="2" id="KW-1185">Reference proteome</keyword>
<dbReference type="Proteomes" id="UP000032266">
    <property type="component" value="Chromosome"/>
</dbReference>
<sequence>MIWIKRLIPALLLLTGFPVQAVVFNHRQLLIGSWQCKTAFVSEQGKFRVSGNLTLNDNGSFSSVGDVFAYNALINTELPMSYQSAGSWDYQNQIVKGDMHSHALETGFPMLNRLVAMLDQQVRQHAKFSARLVRITDLEAEFEADDHTRIQCKR</sequence>
<evidence type="ECO:0000313" key="1">
    <source>
        <dbReference type="EMBL" id="AJQ93679.1"/>
    </source>
</evidence>
<protein>
    <submittedName>
        <fullName evidence="1">Uncharacterized protein</fullName>
    </submittedName>
</protein>
<reference evidence="1 2" key="1">
    <citation type="submission" date="2014-01" db="EMBL/GenBank/DDBJ databases">
        <title>Full genme sequencing of cellulolytic bacterium Gynuella sunshinyii YC6258T gen. nov., sp. nov.</title>
        <authorList>
            <person name="Khan H."/>
            <person name="Chung E.J."/>
            <person name="Chung Y.R."/>
        </authorList>
    </citation>
    <scope>NUCLEOTIDE SEQUENCE [LARGE SCALE GENOMIC DNA]</scope>
    <source>
        <strain evidence="1 2">YC6258</strain>
    </source>
</reference>
<dbReference type="KEGG" id="gsn:YC6258_01631"/>
<dbReference type="EMBL" id="CP007142">
    <property type="protein sequence ID" value="AJQ93679.1"/>
    <property type="molecule type" value="Genomic_DNA"/>
</dbReference>
<dbReference type="RefSeq" id="WP_044616399.1">
    <property type="nucleotide sequence ID" value="NZ_CP007142.1"/>
</dbReference>
<evidence type="ECO:0000313" key="2">
    <source>
        <dbReference type="Proteomes" id="UP000032266"/>
    </source>
</evidence>